<dbReference type="Proteomes" id="UP000247465">
    <property type="component" value="Chromosome"/>
</dbReference>
<dbReference type="InterPro" id="IPR036108">
    <property type="entry name" value="4pyrrol_syn_uPrphyn_synt_sf"/>
</dbReference>
<dbReference type="InterPro" id="IPR003754">
    <property type="entry name" value="4pyrrol_synth_uPrphyn_synth"/>
</dbReference>
<dbReference type="AlphaFoldDB" id="A0A2Z4ADI6"/>
<evidence type="ECO:0000313" key="2">
    <source>
        <dbReference type="EMBL" id="AWT59445.1"/>
    </source>
</evidence>
<name>A0A2Z4ADI6_9BACT</name>
<dbReference type="Pfam" id="PF02602">
    <property type="entry name" value="HEM4"/>
    <property type="match status" value="1"/>
</dbReference>
<dbReference type="CDD" id="cd06578">
    <property type="entry name" value="HemD"/>
    <property type="match status" value="1"/>
</dbReference>
<dbReference type="GO" id="GO:0006780">
    <property type="term" value="P:uroporphyrinogen III biosynthetic process"/>
    <property type="evidence" value="ECO:0007669"/>
    <property type="project" value="InterPro"/>
</dbReference>
<gene>
    <name evidence="2" type="primary">hemD</name>
    <name evidence="2" type="ORF">DF168_00635</name>
</gene>
<dbReference type="PANTHER" id="PTHR40082">
    <property type="entry name" value="BLR5956 PROTEIN"/>
    <property type="match status" value="1"/>
</dbReference>
<dbReference type="InterPro" id="IPR039793">
    <property type="entry name" value="UROS/Hem4"/>
</dbReference>
<organism evidence="2 3">
    <name type="scientific">Candidatus Moanibacter tarae</name>
    <dbReference type="NCBI Taxonomy" id="2200854"/>
    <lineage>
        <taxon>Bacteria</taxon>
        <taxon>Pseudomonadati</taxon>
        <taxon>Verrucomicrobiota</taxon>
        <taxon>Opitutia</taxon>
        <taxon>Puniceicoccales</taxon>
        <taxon>Puniceicoccales incertae sedis</taxon>
        <taxon>Candidatus Moanibacter</taxon>
    </lineage>
</organism>
<sequence>MNQKREISLPLAGRRIIVTRNTDQAGGLSSKLRKVGADVIELPLIEIQPDLDKETVEDVFAEINSYEWLVFTSANGVRFFFDIFFKWFIDIRALGLVRIAAIGKATANAIKNLHLKVEIVPEKPVSEELARALEVQQTLDNTKILVVTGNLNRDVLVKRLEKARAIVDTLPVYRTVSKDISSSPDVRDFRKKGADAILFTSSSAVRTFSDQSASLKLESGAILPLTCSIGPITSGTMRKLGMLVDMEAEEQSTDGIVTTLIKEFDE</sequence>
<dbReference type="PANTHER" id="PTHR40082:SF1">
    <property type="entry name" value="BLR5956 PROTEIN"/>
    <property type="match status" value="1"/>
</dbReference>
<protein>
    <submittedName>
        <fullName evidence="2">Uroporphyrinogen-III synthase</fullName>
        <ecNumber evidence="2">4.2.1.75</ecNumber>
    </submittedName>
</protein>
<evidence type="ECO:0000259" key="1">
    <source>
        <dbReference type="Pfam" id="PF02602"/>
    </source>
</evidence>
<evidence type="ECO:0000313" key="3">
    <source>
        <dbReference type="Proteomes" id="UP000247465"/>
    </source>
</evidence>
<accession>A0A2Z4ADI6</accession>
<dbReference type="Gene3D" id="3.40.50.10090">
    <property type="match status" value="2"/>
</dbReference>
<dbReference type="SUPFAM" id="SSF69618">
    <property type="entry name" value="HemD-like"/>
    <property type="match status" value="1"/>
</dbReference>
<dbReference type="EC" id="4.2.1.75" evidence="2"/>
<dbReference type="KEGG" id="mtar:DF168_00635"/>
<keyword evidence="2" id="KW-0456">Lyase</keyword>
<reference evidence="2 3" key="1">
    <citation type="submission" date="2018-06" db="EMBL/GenBank/DDBJ databases">
        <title>Draft Genome Sequence of a Novel Marine Bacterium Related to the Verrucomicrobia.</title>
        <authorList>
            <person name="Vosseberg J."/>
            <person name="Martijn J."/>
            <person name="Ettema T.J.G."/>
        </authorList>
    </citation>
    <scope>NUCLEOTIDE SEQUENCE [LARGE SCALE GENOMIC DNA]</scope>
    <source>
        <strain evidence="2">TARA_B100001123</strain>
    </source>
</reference>
<dbReference type="EMBL" id="CP029803">
    <property type="protein sequence ID" value="AWT59445.1"/>
    <property type="molecule type" value="Genomic_DNA"/>
</dbReference>
<feature type="domain" description="Tetrapyrrole biosynthesis uroporphyrinogen III synthase" evidence="1">
    <location>
        <begin position="28"/>
        <end position="257"/>
    </location>
</feature>
<proteinExistence type="predicted"/>
<dbReference type="GO" id="GO:0004852">
    <property type="term" value="F:uroporphyrinogen-III synthase activity"/>
    <property type="evidence" value="ECO:0007669"/>
    <property type="project" value="UniProtKB-EC"/>
</dbReference>